<name>A0AAW2F2W8_9HYME</name>
<accession>A0AAW2F2W8</accession>
<gene>
    <name evidence="1" type="ORF">PUN28_013451</name>
</gene>
<comment type="caution">
    <text evidence="1">The sequence shown here is derived from an EMBL/GenBank/DDBJ whole genome shotgun (WGS) entry which is preliminary data.</text>
</comment>
<protein>
    <submittedName>
        <fullName evidence="1">Uncharacterized protein</fullName>
    </submittedName>
</protein>
<dbReference type="EMBL" id="JADYXP020000014">
    <property type="protein sequence ID" value="KAL0109787.1"/>
    <property type="molecule type" value="Genomic_DNA"/>
</dbReference>
<dbReference type="Proteomes" id="UP001430953">
    <property type="component" value="Unassembled WGS sequence"/>
</dbReference>
<evidence type="ECO:0000313" key="2">
    <source>
        <dbReference type="Proteomes" id="UP001430953"/>
    </source>
</evidence>
<proteinExistence type="predicted"/>
<sequence>MGIGESTKITATLNGRREIVSAIMYQSTGVTCVSKTTKISICKRKKVMHDKLSELAEKWNIHMERTLYFNDFSDILPVRKLGKSDASRPIEEKKGG</sequence>
<evidence type="ECO:0000313" key="1">
    <source>
        <dbReference type="EMBL" id="KAL0109787.1"/>
    </source>
</evidence>
<keyword evidence="2" id="KW-1185">Reference proteome</keyword>
<organism evidence="1 2">
    <name type="scientific">Cardiocondyla obscurior</name>
    <dbReference type="NCBI Taxonomy" id="286306"/>
    <lineage>
        <taxon>Eukaryota</taxon>
        <taxon>Metazoa</taxon>
        <taxon>Ecdysozoa</taxon>
        <taxon>Arthropoda</taxon>
        <taxon>Hexapoda</taxon>
        <taxon>Insecta</taxon>
        <taxon>Pterygota</taxon>
        <taxon>Neoptera</taxon>
        <taxon>Endopterygota</taxon>
        <taxon>Hymenoptera</taxon>
        <taxon>Apocrita</taxon>
        <taxon>Aculeata</taxon>
        <taxon>Formicoidea</taxon>
        <taxon>Formicidae</taxon>
        <taxon>Myrmicinae</taxon>
        <taxon>Cardiocondyla</taxon>
    </lineage>
</organism>
<reference evidence="1 2" key="1">
    <citation type="submission" date="2023-03" db="EMBL/GenBank/DDBJ databases">
        <title>High recombination rates correlate with genetic variation in Cardiocondyla obscurior ants.</title>
        <authorList>
            <person name="Errbii M."/>
        </authorList>
    </citation>
    <scope>NUCLEOTIDE SEQUENCE [LARGE SCALE GENOMIC DNA]</scope>
    <source>
        <strain evidence="1">Alpha-2009</strain>
        <tissue evidence="1">Whole body</tissue>
    </source>
</reference>
<dbReference type="AlphaFoldDB" id="A0AAW2F2W8"/>